<accession>A0AAD5DJ52</accession>
<dbReference type="Gene3D" id="3.40.50.450">
    <property type="match status" value="1"/>
</dbReference>
<protein>
    <recommendedName>
        <fullName evidence="11">Phosphofructokinase domain-containing protein</fullName>
    </recommendedName>
</protein>
<feature type="domain" description="Phosphofructokinase" evidence="11">
    <location>
        <begin position="163"/>
        <end position="467"/>
    </location>
</feature>
<dbReference type="PANTHER" id="PTHR45770">
    <property type="entry name" value="ATP-DEPENDENT 6-PHOSPHOFRUCTOKINASE 1"/>
    <property type="match status" value="1"/>
</dbReference>
<keyword evidence="8" id="KW-0460">Magnesium</keyword>
<evidence type="ECO:0000256" key="3">
    <source>
        <dbReference type="ARBA" id="ARBA00022679"/>
    </source>
</evidence>
<dbReference type="GO" id="GO:0005737">
    <property type="term" value="C:cytoplasm"/>
    <property type="evidence" value="ECO:0007669"/>
    <property type="project" value="UniProtKB-ARBA"/>
</dbReference>
<organism evidence="12 13">
    <name type="scientific">Chlorella ohadii</name>
    <dbReference type="NCBI Taxonomy" id="2649997"/>
    <lineage>
        <taxon>Eukaryota</taxon>
        <taxon>Viridiplantae</taxon>
        <taxon>Chlorophyta</taxon>
        <taxon>core chlorophytes</taxon>
        <taxon>Trebouxiophyceae</taxon>
        <taxon>Chlorellales</taxon>
        <taxon>Chlorellaceae</taxon>
        <taxon>Chlorella clade</taxon>
        <taxon>Chlorella</taxon>
    </lineage>
</organism>
<sequence length="519" mass="55543">MAATCALPTISGPCLGRPAPARRLGVRTSARPHLSRSRAPLRTLASTVGGDVQVTNFQVETPDFTDDVLECPSLRHLLRPRPSPFVVHNNFGGGFVSDEDRVALSAIKFASAESAGAKCISGGDGHNSWLEASMEQLCVPLPPWSLRAGARETIWFNPLEVNAAIVTCGGLCPGLNDVVQGLVSKLTDYGVPEGNIVGIKYGFRGFYDRKAKPVVLTKKSVEGIHLEGGTMLGTSRGGADLRQIVKQIDLWGIDMVFVVGGNGGNAGAAAIQEELEKHNILCSVVGVPKSIDNDILLIDKTFGFDTAVEEAQRALLAAKVEASSAYRGIGLVKLMGRQSGFIAMQASMASGVVDICLIPEVPFRLTGETGVFAYLEKVLSDKGHAVMCVAEGAGQDILAAGDGNLKTDASGNPILEDVGPWLKSEMKKYFKDADVKYIDPSYQIRSIPTTSGDRIYCKVLAHNAVHAAFAGYTGVTMGLVNTHYCYLPIRTVIQAPRRVDPRGKTWNRLRASIGQPNFY</sequence>
<dbReference type="InterPro" id="IPR000023">
    <property type="entry name" value="Phosphofructokinase_dom"/>
</dbReference>
<evidence type="ECO:0000256" key="5">
    <source>
        <dbReference type="ARBA" id="ARBA00022741"/>
    </source>
</evidence>
<name>A0AAD5DJ52_9CHLO</name>
<dbReference type="SUPFAM" id="SSF53784">
    <property type="entry name" value="Phosphofructokinase"/>
    <property type="match status" value="1"/>
</dbReference>
<keyword evidence="13" id="KW-1185">Reference proteome</keyword>
<evidence type="ECO:0000313" key="13">
    <source>
        <dbReference type="Proteomes" id="UP001205105"/>
    </source>
</evidence>
<dbReference type="InterPro" id="IPR050929">
    <property type="entry name" value="PFKA"/>
</dbReference>
<reference evidence="12" key="1">
    <citation type="submission" date="2020-11" db="EMBL/GenBank/DDBJ databases">
        <title>Chlorella ohadii genome sequencing and assembly.</title>
        <authorList>
            <person name="Murik O."/>
            <person name="Treves H."/>
            <person name="Kedem I."/>
            <person name="Shotland Y."/>
            <person name="Kaplan A."/>
        </authorList>
    </citation>
    <scope>NUCLEOTIDE SEQUENCE</scope>
    <source>
        <strain evidence="12">1</strain>
    </source>
</reference>
<proteinExistence type="predicted"/>
<evidence type="ECO:0000256" key="6">
    <source>
        <dbReference type="ARBA" id="ARBA00022777"/>
    </source>
</evidence>
<dbReference type="GO" id="GO:0003872">
    <property type="term" value="F:6-phosphofructokinase activity"/>
    <property type="evidence" value="ECO:0007669"/>
    <property type="project" value="UniProtKB-EC"/>
</dbReference>
<dbReference type="AlphaFoldDB" id="A0AAD5DJ52"/>
<evidence type="ECO:0000259" key="11">
    <source>
        <dbReference type="Pfam" id="PF00365"/>
    </source>
</evidence>
<dbReference type="Proteomes" id="UP001205105">
    <property type="component" value="Unassembled WGS sequence"/>
</dbReference>
<evidence type="ECO:0000256" key="2">
    <source>
        <dbReference type="ARBA" id="ARBA00002659"/>
    </source>
</evidence>
<keyword evidence="3" id="KW-0808">Transferase</keyword>
<gene>
    <name evidence="12" type="ORF">COHA_007280</name>
</gene>
<keyword evidence="9" id="KW-0324">Glycolysis</keyword>
<dbReference type="NCBIfam" id="NF005301">
    <property type="entry name" value="PRK06830.1"/>
    <property type="match status" value="1"/>
</dbReference>
<keyword evidence="6" id="KW-0418">Kinase</keyword>
<evidence type="ECO:0000256" key="8">
    <source>
        <dbReference type="ARBA" id="ARBA00022842"/>
    </source>
</evidence>
<dbReference type="Pfam" id="PF00365">
    <property type="entry name" value="PFK"/>
    <property type="match status" value="1"/>
</dbReference>
<dbReference type="InterPro" id="IPR035966">
    <property type="entry name" value="PKF_sf"/>
</dbReference>
<dbReference type="InterPro" id="IPR022953">
    <property type="entry name" value="ATP_PFK"/>
</dbReference>
<dbReference type="FunFam" id="3.40.50.450:FF:000002">
    <property type="entry name" value="ATP-dependent 6-phosphofructokinase"/>
    <property type="match status" value="1"/>
</dbReference>
<comment type="caution">
    <text evidence="12">The sequence shown here is derived from an EMBL/GenBank/DDBJ whole genome shotgun (WGS) entry which is preliminary data.</text>
</comment>
<evidence type="ECO:0000256" key="10">
    <source>
        <dbReference type="ARBA" id="ARBA00048070"/>
    </source>
</evidence>
<evidence type="ECO:0000256" key="7">
    <source>
        <dbReference type="ARBA" id="ARBA00022840"/>
    </source>
</evidence>
<keyword evidence="4" id="KW-0479">Metal-binding</keyword>
<dbReference type="EMBL" id="JADXDR010000111">
    <property type="protein sequence ID" value="KAI7838960.1"/>
    <property type="molecule type" value="Genomic_DNA"/>
</dbReference>
<dbReference type="GO" id="GO:0046872">
    <property type="term" value="F:metal ion binding"/>
    <property type="evidence" value="ECO:0007669"/>
    <property type="project" value="UniProtKB-KW"/>
</dbReference>
<comment type="catalytic activity">
    <reaction evidence="10">
        <text>beta-D-fructose 6-phosphate + ATP = beta-D-fructose 1,6-bisphosphate + ADP + H(+)</text>
        <dbReference type="Rhea" id="RHEA:16109"/>
        <dbReference type="ChEBI" id="CHEBI:15378"/>
        <dbReference type="ChEBI" id="CHEBI:30616"/>
        <dbReference type="ChEBI" id="CHEBI:32966"/>
        <dbReference type="ChEBI" id="CHEBI:57634"/>
        <dbReference type="ChEBI" id="CHEBI:456216"/>
        <dbReference type="EC" id="2.7.1.11"/>
    </reaction>
</comment>
<dbReference type="PRINTS" id="PR00476">
    <property type="entry name" value="PHFRCTKINASE"/>
</dbReference>
<keyword evidence="7" id="KW-0067">ATP-binding</keyword>
<evidence type="ECO:0000256" key="1">
    <source>
        <dbReference type="ARBA" id="ARBA00001946"/>
    </source>
</evidence>
<evidence type="ECO:0000256" key="4">
    <source>
        <dbReference type="ARBA" id="ARBA00022723"/>
    </source>
</evidence>
<comment type="cofactor">
    <cofactor evidence="1">
        <name>Mg(2+)</name>
        <dbReference type="ChEBI" id="CHEBI:18420"/>
    </cofactor>
</comment>
<keyword evidence="5" id="KW-0547">Nucleotide-binding</keyword>
<comment type="function">
    <text evidence="2">Catalyzes the phosphorylation of D-fructose 6-phosphate to fructose 1,6-bisphosphate by ATP, the first committing step of glycolysis.</text>
</comment>
<evidence type="ECO:0000256" key="9">
    <source>
        <dbReference type="ARBA" id="ARBA00023152"/>
    </source>
</evidence>
<evidence type="ECO:0000313" key="12">
    <source>
        <dbReference type="EMBL" id="KAI7838960.1"/>
    </source>
</evidence>
<dbReference type="GO" id="GO:0006002">
    <property type="term" value="P:fructose 6-phosphate metabolic process"/>
    <property type="evidence" value="ECO:0007669"/>
    <property type="project" value="InterPro"/>
</dbReference>
<dbReference type="GO" id="GO:0005524">
    <property type="term" value="F:ATP binding"/>
    <property type="evidence" value="ECO:0007669"/>
    <property type="project" value="UniProtKB-KW"/>
</dbReference>